<dbReference type="STRING" id="411154.GFO_1504"/>
<accession>A0M1I1</accession>
<evidence type="ECO:0000313" key="2">
    <source>
        <dbReference type="Proteomes" id="UP000000755"/>
    </source>
</evidence>
<dbReference type="AlphaFoldDB" id="A0M1I1"/>
<evidence type="ECO:0000313" key="1">
    <source>
        <dbReference type="EMBL" id="CAL66476.1"/>
    </source>
</evidence>
<protein>
    <submittedName>
        <fullName evidence="1">Uncharacterized protein</fullName>
    </submittedName>
</protein>
<dbReference type="Proteomes" id="UP000000755">
    <property type="component" value="Chromosome"/>
</dbReference>
<sequence>MIGISFSPSAIFKNLIYLKKSKGQFTYFINFYGH</sequence>
<proteinExistence type="predicted"/>
<dbReference type="EMBL" id="CU207366">
    <property type="protein sequence ID" value="CAL66476.1"/>
    <property type="molecule type" value="Genomic_DNA"/>
</dbReference>
<dbReference type="KEGG" id="gfo:GFO_1504"/>
<dbReference type="HOGENOM" id="CLU_3374010_0_0_10"/>
<name>A0M1I1_CHRFK</name>
<gene>
    <name evidence="1" type="ordered locus">GFO_1504</name>
</gene>
<organism evidence="1 2">
    <name type="scientific">Christiangramia forsetii (strain DSM 17595 / CGMCC 1.15422 / KT0803)</name>
    <name type="common">Gramella forsetii</name>
    <dbReference type="NCBI Taxonomy" id="411154"/>
    <lineage>
        <taxon>Bacteria</taxon>
        <taxon>Pseudomonadati</taxon>
        <taxon>Bacteroidota</taxon>
        <taxon>Flavobacteriia</taxon>
        <taxon>Flavobacteriales</taxon>
        <taxon>Flavobacteriaceae</taxon>
        <taxon>Christiangramia</taxon>
    </lineage>
</organism>
<reference evidence="1 2" key="1">
    <citation type="journal article" date="2006" name="Environ. Microbiol.">
        <title>Whole genome analysis of the marine Bacteroidetes'Gramella forsetii' reveals adaptations to degradation of polymeric organic matter.</title>
        <authorList>
            <person name="Bauer M."/>
            <person name="Kube M."/>
            <person name="Teeling H."/>
            <person name="Richter M."/>
            <person name="Lombardot T."/>
            <person name="Allers E."/>
            <person name="Wuerdemann C.A."/>
            <person name="Quast C."/>
            <person name="Kuhl H."/>
            <person name="Knaust F."/>
            <person name="Woebken D."/>
            <person name="Bischof K."/>
            <person name="Mussmann M."/>
            <person name="Choudhuri J.V."/>
            <person name="Meyer F."/>
            <person name="Reinhardt R."/>
            <person name="Amann R.I."/>
            <person name="Gloeckner F.O."/>
        </authorList>
    </citation>
    <scope>NUCLEOTIDE SEQUENCE [LARGE SCALE GENOMIC DNA]</scope>
    <source>
        <strain evidence="1 2">KT0803</strain>
    </source>
</reference>